<keyword evidence="8" id="KW-1185">Reference proteome</keyword>
<evidence type="ECO:0000256" key="2">
    <source>
        <dbReference type="ARBA" id="ARBA00009012"/>
    </source>
</evidence>
<keyword evidence="3 6" id="KW-0812">Transmembrane</keyword>
<dbReference type="GO" id="GO:0016020">
    <property type="term" value="C:membrane"/>
    <property type="evidence" value="ECO:0007669"/>
    <property type="project" value="UniProtKB-SubCell"/>
</dbReference>
<comment type="subcellular location">
    <subcellularLocation>
        <location evidence="1">Membrane</location>
        <topology evidence="1">Multi-pass membrane protein</topology>
    </subcellularLocation>
</comment>
<feature type="transmembrane region" description="Helical" evidence="6">
    <location>
        <begin position="7"/>
        <end position="26"/>
    </location>
</feature>
<dbReference type="InterPro" id="IPR002794">
    <property type="entry name" value="DUF92_TMEM19"/>
</dbReference>
<dbReference type="NCBIfam" id="TIGR00481">
    <property type="entry name" value="YbhB/YbcL family Raf kinase inhibitor-like protein"/>
    <property type="match status" value="1"/>
</dbReference>
<evidence type="ECO:0000256" key="3">
    <source>
        <dbReference type="ARBA" id="ARBA00022692"/>
    </source>
</evidence>
<evidence type="ECO:0000256" key="5">
    <source>
        <dbReference type="ARBA" id="ARBA00023136"/>
    </source>
</evidence>
<evidence type="ECO:0000256" key="1">
    <source>
        <dbReference type="ARBA" id="ARBA00004141"/>
    </source>
</evidence>
<reference evidence="7" key="1">
    <citation type="submission" date="2015-07" db="EMBL/GenBank/DDBJ databases">
        <title>Draft Genome Sequences of Anaerolinea thermolimosa IMO-1, Bellilinea caldifistulae GOMI-1, Leptolinea tardivitalis YMTK-2, Levilinea saccharolytica KIBI-1,Longilinea arvoryzae KOME-1, Previously Described as Members of the Anaerolineaceae (Chloroflexi).</title>
        <authorList>
            <person name="Sekiguchi Y."/>
            <person name="Ohashi A."/>
            <person name="Matsuura N."/>
            <person name="Tourlousse M.D."/>
        </authorList>
    </citation>
    <scope>NUCLEOTIDE SEQUENCE [LARGE SCALE GENOMIC DNA]</scope>
    <source>
        <strain evidence="7">KOME-1</strain>
    </source>
</reference>
<dbReference type="AlphaFoldDB" id="A0A0S7BNM6"/>
<organism evidence="7">
    <name type="scientific">Longilinea arvoryzae</name>
    <dbReference type="NCBI Taxonomy" id="360412"/>
    <lineage>
        <taxon>Bacteria</taxon>
        <taxon>Bacillati</taxon>
        <taxon>Chloroflexota</taxon>
        <taxon>Anaerolineae</taxon>
        <taxon>Anaerolineales</taxon>
        <taxon>Anaerolineaceae</taxon>
        <taxon>Longilinea</taxon>
    </lineage>
</organism>
<comment type="similarity">
    <text evidence="2">Belongs to the TMEM19 family.</text>
</comment>
<dbReference type="SUPFAM" id="SSF49777">
    <property type="entry name" value="PEBP-like"/>
    <property type="match status" value="1"/>
</dbReference>
<dbReference type="OrthoDB" id="9797506at2"/>
<keyword evidence="4 6" id="KW-1133">Transmembrane helix</keyword>
<feature type="transmembrane region" description="Helical" evidence="6">
    <location>
        <begin position="258"/>
        <end position="277"/>
    </location>
</feature>
<feature type="transmembrane region" description="Helical" evidence="6">
    <location>
        <begin position="161"/>
        <end position="185"/>
    </location>
</feature>
<dbReference type="Pfam" id="PF01940">
    <property type="entry name" value="DUF92"/>
    <property type="match status" value="1"/>
</dbReference>
<dbReference type="Pfam" id="PF01161">
    <property type="entry name" value="PBP"/>
    <property type="match status" value="1"/>
</dbReference>
<proteinExistence type="inferred from homology"/>
<accession>A0A0S7BNM6</accession>
<evidence type="ECO:0000256" key="4">
    <source>
        <dbReference type="ARBA" id="ARBA00022989"/>
    </source>
</evidence>
<dbReference type="Gene3D" id="3.90.280.10">
    <property type="entry name" value="PEBP-like"/>
    <property type="match status" value="1"/>
</dbReference>
<sequence>MPFFATSLLQLALGAILAIIIAYLAYRFHTLNRSGGIAAAVLGAVVFGLGGLGWALLLLGFFISSSALTRLFRKRKRALDEKFSKGGQRDAGQVLANGGVAGAFVLLHAVFPQAAWPWAAFAGAMAAVNADTWATELGVLSREIPVLITTRRPVERGTSGGITRGGTLAAFGGAFLIGLLAALVWPGGMDGVIPFFTRAGWIGLFGLLGSLVDSMLGATYQAIYHCPTCNKETERHPLHTCGTPTTLKRGLPWLNNDWVNTACALSGAVLGLVVALLPGSPLLLAQSTSMGGDVMQTITFSTPAFANGQPIPQVYTCDGKNISPALQWSGVPAEAKSLALIVEDPDAPVGIFTHWVLYNLAPNLTGLNEGVPRLATLTNLGKQGVNDFRKTAYDGPCPPAGKAHRYYFRLYALDLQPNLADGLTRQKLLDQLKGHILAQGEWMGTYQR</sequence>
<feature type="transmembrane region" description="Helical" evidence="6">
    <location>
        <begin position="191"/>
        <end position="212"/>
    </location>
</feature>
<dbReference type="Proteomes" id="UP000055060">
    <property type="component" value="Unassembled WGS sequence"/>
</dbReference>
<evidence type="ECO:0000256" key="6">
    <source>
        <dbReference type="SAM" id="Phobius"/>
    </source>
</evidence>
<dbReference type="EMBL" id="DF967972">
    <property type="protein sequence ID" value="GAP15643.1"/>
    <property type="molecule type" value="Genomic_DNA"/>
</dbReference>
<dbReference type="InterPro" id="IPR036610">
    <property type="entry name" value="PEBP-like_sf"/>
</dbReference>
<feature type="transmembrane region" description="Helical" evidence="6">
    <location>
        <begin position="92"/>
        <end position="111"/>
    </location>
</feature>
<dbReference type="PANTHER" id="PTHR13353:SF5">
    <property type="entry name" value="TRANSMEMBRANE PROTEIN 19"/>
    <property type="match status" value="1"/>
</dbReference>
<feature type="transmembrane region" description="Helical" evidence="6">
    <location>
        <begin position="38"/>
        <end position="71"/>
    </location>
</feature>
<dbReference type="STRING" id="360412.LARV_03435"/>
<keyword evidence="5 6" id="KW-0472">Membrane</keyword>
<evidence type="ECO:0000313" key="7">
    <source>
        <dbReference type="EMBL" id="GAP15643.1"/>
    </source>
</evidence>
<protein>
    <submittedName>
        <fullName evidence="7">Raf kinase inhibitor-like protein, YbhB/YbcL family</fullName>
    </submittedName>
</protein>
<name>A0A0S7BNM6_9CHLR</name>
<dbReference type="CDD" id="cd00865">
    <property type="entry name" value="PEBP_bact_arch"/>
    <property type="match status" value="1"/>
</dbReference>
<evidence type="ECO:0000313" key="8">
    <source>
        <dbReference type="Proteomes" id="UP000055060"/>
    </source>
</evidence>
<dbReference type="PANTHER" id="PTHR13353">
    <property type="entry name" value="TRANSMEMBRANE PROTEIN 19"/>
    <property type="match status" value="1"/>
</dbReference>
<gene>
    <name evidence="7" type="ORF">LARV_03435</name>
</gene>
<dbReference type="InterPro" id="IPR008914">
    <property type="entry name" value="PEBP"/>
</dbReference>
<dbReference type="InterPro" id="IPR005247">
    <property type="entry name" value="YbhB_YbcL/LppC-like"/>
</dbReference>
<dbReference type="RefSeq" id="WP_075074809.1">
    <property type="nucleotide sequence ID" value="NZ_DF967972.1"/>
</dbReference>